<dbReference type="EMBL" id="QRVJ01000055">
    <property type="protein sequence ID" value="RGS29893.1"/>
    <property type="molecule type" value="Genomic_DNA"/>
</dbReference>
<accession>A0A412HZ45</accession>
<dbReference type="AlphaFoldDB" id="A0A412HZ45"/>
<dbReference type="PANTHER" id="PTHR43685:SF2">
    <property type="entry name" value="GLYCOSYLTRANSFERASE 2-LIKE DOMAIN-CONTAINING PROTEIN"/>
    <property type="match status" value="1"/>
</dbReference>
<dbReference type="PANTHER" id="PTHR43685">
    <property type="entry name" value="GLYCOSYLTRANSFERASE"/>
    <property type="match status" value="1"/>
</dbReference>
<dbReference type="InterPro" id="IPR050834">
    <property type="entry name" value="Glycosyltransf_2"/>
</dbReference>
<dbReference type="GO" id="GO:0016740">
    <property type="term" value="F:transferase activity"/>
    <property type="evidence" value="ECO:0007669"/>
    <property type="project" value="UniProtKB-KW"/>
</dbReference>
<proteinExistence type="predicted"/>
<dbReference type="Gene3D" id="3.90.550.10">
    <property type="entry name" value="Spore Coat Polysaccharide Biosynthesis Protein SpsA, Chain A"/>
    <property type="match status" value="1"/>
</dbReference>
<dbReference type="Proteomes" id="UP000283341">
    <property type="component" value="Unassembled WGS sequence"/>
</dbReference>
<protein>
    <submittedName>
        <fullName evidence="2">Glycosyltransferase</fullName>
    </submittedName>
</protein>
<dbReference type="InterPro" id="IPR029044">
    <property type="entry name" value="Nucleotide-diphossugar_trans"/>
</dbReference>
<name>A0A412HZ45_9BACE</name>
<feature type="domain" description="Glycosyltransferase 2-like" evidence="1">
    <location>
        <begin position="6"/>
        <end position="111"/>
    </location>
</feature>
<comment type="caution">
    <text evidence="2">The sequence shown here is derived from an EMBL/GenBank/DDBJ whole genome shotgun (WGS) entry which is preliminary data.</text>
</comment>
<dbReference type="CDD" id="cd04185">
    <property type="entry name" value="GT_2_like_b"/>
    <property type="match status" value="1"/>
</dbReference>
<organism evidence="2 3">
    <name type="scientific">Bacteroides cellulosilyticus</name>
    <dbReference type="NCBI Taxonomy" id="246787"/>
    <lineage>
        <taxon>Bacteria</taxon>
        <taxon>Pseudomonadati</taxon>
        <taxon>Bacteroidota</taxon>
        <taxon>Bacteroidia</taxon>
        <taxon>Bacteroidales</taxon>
        <taxon>Bacteroidaceae</taxon>
        <taxon>Bacteroides</taxon>
    </lineage>
</organism>
<evidence type="ECO:0000313" key="2">
    <source>
        <dbReference type="EMBL" id="RGS29893.1"/>
    </source>
</evidence>
<sequence length="297" mass="33617">MDKVCAVVVTYNRLNLLKKTIDALKAQSYVPLDILVVNNGSTDDTLLWLNTVDSIQIITQENSGGAGGFYTGIKYATESGLYNYVWIMDDDVIPNSNALENLLSVYHGIGTTIGFVCSRVLSECGDAMNMPQIDLRQQQNSYPDWAVHLDKGLVKVVSATFVSVLFSCTVAREVGLPIKEFFIWGDDTEYTLRISKIYPCYLVGNSIVKHLRKSSSDLSLEKETNPNRIRMYSYSYRNILYLSRKGYFPRKDAFICYLSCMKTILSLVFHFQFNKAFIVFIAALKSLFFNPIIRGVE</sequence>
<dbReference type="Pfam" id="PF00535">
    <property type="entry name" value="Glycos_transf_2"/>
    <property type="match status" value="1"/>
</dbReference>
<dbReference type="InterPro" id="IPR001173">
    <property type="entry name" value="Glyco_trans_2-like"/>
</dbReference>
<gene>
    <name evidence="2" type="ORF">DWX97_26875</name>
</gene>
<keyword evidence="2" id="KW-0808">Transferase</keyword>
<dbReference type="RefSeq" id="WP_118404154.1">
    <property type="nucleotide sequence ID" value="NZ_JADNFX010000072.1"/>
</dbReference>
<evidence type="ECO:0000259" key="1">
    <source>
        <dbReference type="Pfam" id="PF00535"/>
    </source>
</evidence>
<reference evidence="2 3" key="1">
    <citation type="submission" date="2018-08" db="EMBL/GenBank/DDBJ databases">
        <title>A genome reference for cultivated species of the human gut microbiota.</title>
        <authorList>
            <person name="Zou Y."/>
            <person name="Xue W."/>
            <person name="Luo G."/>
        </authorList>
    </citation>
    <scope>NUCLEOTIDE SEQUENCE [LARGE SCALE GENOMIC DNA]</scope>
    <source>
        <strain evidence="2 3">AF22-3AC</strain>
    </source>
</reference>
<dbReference type="SUPFAM" id="SSF53448">
    <property type="entry name" value="Nucleotide-diphospho-sugar transferases"/>
    <property type="match status" value="1"/>
</dbReference>
<evidence type="ECO:0000313" key="3">
    <source>
        <dbReference type="Proteomes" id="UP000283341"/>
    </source>
</evidence>